<gene>
    <name evidence="1" type="ORF">Ccrd_025702</name>
</gene>
<evidence type="ECO:0000313" key="1">
    <source>
        <dbReference type="EMBL" id="KVH52324.1"/>
    </source>
</evidence>
<dbReference type="EMBL" id="LEKV01006749">
    <property type="protein sequence ID" value="KVH52324.1"/>
    <property type="molecule type" value="Genomic_DNA"/>
</dbReference>
<dbReference type="AlphaFoldDB" id="A0A103VE46"/>
<dbReference type="Proteomes" id="UP000243975">
    <property type="component" value="Unassembled WGS sequence"/>
</dbReference>
<reference evidence="1 2" key="1">
    <citation type="journal article" date="2016" name="Sci. Rep.">
        <title>The genome sequence of the outbreeding globe artichoke constructed de novo incorporating a phase-aware low-pass sequencing strategy of F1 progeny.</title>
        <authorList>
            <person name="Scaglione D."/>
            <person name="Reyes-Chin-Wo S."/>
            <person name="Acquadro A."/>
            <person name="Froenicke L."/>
            <person name="Portis E."/>
            <person name="Beitel C."/>
            <person name="Tirone M."/>
            <person name="Mauro R."/>
            <person name="Lo Monaco A."/>
            <person name="Mauromicale G."/>
            <person name="Faccioli P."/>
            <person name="Cattivelli L."/>
            <person name="Rieseberg L."/>
            <person name="Michelmore R."/>
            <person name="Lanteri S."/>
        </authorList>
    </citation>
    <scope>NUCLEOTIDE SEQUENCE [LARGE SCALE GENOMIC DNA]</scope>
    <source>
        <strain evidence="1">2C</strain>
    </source>
</reference>
<keyword evidence="2" id="KW-1185">Reference proteome</keyword>
<organism evidence="1 2">
    <name type="scientific">Cynara cardunculus var. scolymus</name>
    <name type="common">Globe artichoke</name>
    <name type="synonym">Cynara scolymus</name>
    <dbReference type="NCBI Taxonomy" id="59895"/>
    <lineage>
        <taxon>Eukaryota</taxon>
        <taxon>Viridiplantae</taxon>
        <taxon>Streptophyta</taxon>
        <taxon>Embryophyta</taxon>
        <taxon>Tracheophyta</taxon>
        <taxon>Spermatophyta</taxon>
        <taxon>Magnoliopsida</taxon>
        <taxon>eudicotyledons</taxon>
        <taxon>Gunneridae</taxon>
        <taxon>Pentapetalae</taxon>
        <taxon>asterids</taxon>
        <taxon>campanulids</taxon>
        <taxon>Asterales</taxon>
        <taxon>Asteraceae</taxon>
        <taxon>Carduoideae</taxon>
        <taxon>Cardueae</taxon>
        <taxon>Carduinae</taxon>
        <taxon>Cynara</taxon>
    </lineage>
</organism>
<protein>
    <submittedName>
        <fullName evidence="1">Uncharacterized protein</fullName>
    </submittedName>
</protein>
<evidence type="ECO:0000313" key="2">
    <source>
        <dbReference type="Proteomes" id="UP000243975"/>
    </source>
</evidence>
<proteinExistence type="predicted"/>
<comment type="caution">
    <text evidence="1">The sequence shown here is derived from an EMBL/GenBank/DDBJ whole genome shotgun (WGS) entry which is preliminary data.</text>
</comment>
<name>A0A103VE46_CYNCS</name>
<sequence length="73" mass="8061">MEKSVIVSLIRLSDGKNSSIARKTIQTAFIVEKPNYGQGYCALHGSSIALLGRVQATNVLRLVIRHSYEDDDL</sequence>
<dbReference type="Gramene" id="KVH52324">
    <property type="protein sequence ID" value="KVH52324"/>
    <property type="gene ID" value="Ccrd_025702"/>
</dbReference>
<accession>A0A103VE46</accession>